<dbReference type="Proteomes" id="UP001432322">
    <property type="component" value="Unassembled WGS sequence"/>
</dbReference>
<dbReference type="AlphaFoldDB" id="A0AAV5VCX2"/>
<protein>
    <submittedName>
        <fullName evidence="2">Uncharacterized protein</fullName>
    </submittedName>
</protein>
<reference evidence="2" key="1">
    <citation type="submission" date="2023-10" db="EMBL/GenBank/DDBJ databases">
        <title>Genome assembly of Pristionchus species.</title>
        <authorList>
            <person name="Yoshida K."/>
            <person name="Sommer R.J."/>
        </authorList>
    </citation>
    <scope>NUCLEOTIDE SEQUENCE</scope>
    <source>
        <strain evidence="2">RS5133</strain>
    </source>
</reference>
<accession>A0AAV5VCX2</accession>
<evidence type="ECO:0000313" key="3">
    <source>
        <dbReference type="Proteomes" id="UP001432322"/>
    </source>
</evidence>
<comment type="caution">
    <text evidence="2">The sequence shown here is derived from an EMBL/GenBank/DDBJ whole genome shotgun (WGS) entry which is preliminary data.</text>
</comment>
<feature type="coiled-coil region" evidence="1">
    <location>
        <begin position="13"/>
        <end position="47"/>
    </location>
</feature>
<feature type="non-terminal residue" evidence="2">
    <location>
        <position position="1"/>
    </location>
</feature>
<evidence type="ECO:0000256" key="1">
    <source>
        <dbReference type="SAM" id="Coils"/>
    </source>
</evidence>
<proteinExistence type="predicted"/>
<feature type="non-terminal residue" evidence="2">
    <location>
        <position position="114"/>
    </location>
</feature>
<gene>
    <name evidence="2" type="ORF">PFISCL1PPCAC_7340</name>
</gene>
<dbReference type="EMBL" id="BTSY01000002">
    <property type="protein sequence ID" value="GMT16043.1"/>
    <property type="molecule type" value="Genomic_DNA"/>
</dbReference>
<name>A0AAV5VCX2_9BILA</name>
<evidence type="ECO:0000313" key="2">
    <source>
        <dbReference type="EMBL" id="GMT16043.1"/>
    </source>
</evidence>
<sequence length="114" mass="13257">SLQEKEETLSRVRDQNEADLKILRRKHEEKEKQFRNEISEIQEKRIEQASKHTEQILALAQKAEEIRATMHEKLLVSQQEASDYLLAQKKAHLNSMAMAYVIMGATPRSIQADK</sequence>
<organism evidence="2 3">
    <name type="scientific">Pristionchus fissidentatus</name>
    <dbReference type="NCBI Taxonomy" id="1538716"/>
    <lineage>
        <taxon>Eukaryota</taxon>
        <taxon>Metazoa</taxon>
        <taxon>Ecdysozoa</taxon>
        <taxon>Nematoda</taxon>
        <taxon>Chromadorea</taxon>
        <taxon>Rhabditida</taxon>
        <taxon>Rhabditina</taxon>
        <taxon>Diplogasteromorpha</taxon>
        <taxon>Diplogasteroidea</taxon>
        <taxon>Neodiplogasteridae</taxon>
        <taxon>Pristionchus</taxon>
    </lineage>
</organism>
<keyword evidence="3" id="KW-1185">Reference proteome</keyword>
<keyword evidence="1" id="KW-0175">Coiled coil</keyword>